<keyword evidence="1" id="KW-1133">Transmembrane helix</keyword>
<organism evidence="2 3">
    <name type="scientific">Stephania cephalantha</name>
    <dbReference type="NCBI Taxonomy" id="152367"/>
    <lineage>
        <taxon>Eukaryota</taxon>
        <taxon>Viridiplantae</taxon>
        <taxon>Streptophyta</taxon>
        <taxon>Embryophyta</taxon>
        <taxon>Tracheophyta</taxon>
        <taxon>Spermatophyta</taxon>
        <taxon>Magnoliopsida</taxon>
        <taxon>Ranunculales</taxon>
        <taxon>Menispermaceae</taxon>
        <taxon>Menispermoideae</taxon>
        <taxon>Cissampelideae</taxon>
        <taxon>Stephania</taxon>
    </lineage>
</organism>
<keyword evidence="1" id="KW-0812">Transmembrane</keyword>
<dbReference type="AlphaFoldDB" id="A0AAP0P9N4"/>
<accession>A0AAP0P9N4</accession>
<gene>
    <name evidence="2" type="ORF">Scep_012558</name>
</gene>
<protein>
    <submittedName>
        <fullName evidence="2">Uncharacterized protein</fullName>
    </submittedName>
</protein>
<sequence length="52" mass="5968">MLFFLKPAMLLYMTKFLTIVALWLAFMPTIIFIMAHLLANNTLNISSSYLGQ</sequence>
<dbReference type="Proteomes" id="UP001419268">
    <property type="component" value="Unassembled WGS sequence"/>
</dbReference>
<proteinExistence type="predicted"/>
<name>A0AAP0P9N4_9MAGN</name>
<feature type="transmembrane region" description="Helical" evidence="1">
    <location>
        <begin position="12"/>
        <end position="39"/>
    </location>
</feature>
<evidence type="ECO:0000256" key="1">
    <source>
        <dbReference type="SAM" id="Phobius"/>
    </source>
</evidence>
<comment type="caution">
    <text evidence="2">The sequence shown here is derived from an EMBL/GenBank/DDBJ whole genome shotgun (WGS) entry which is preliminary data.</text>
</comment>
<reference evidence="2 3" key="1">
    <citation type="submission" date="2024-01" db="EMBL/GenBank/DDBJ databases">
        <title>Genome assemblies of Stephania.</title>
        <authorList>
            <person name="Yang L."/>
        </authorList>
    </citation>
    <scope>NUCLEOTIDE SEQUENCE [LARGE SCALE GENOMIC DNA]</scope>
    <source>
        <strain evidence="2">JXDWG</strain>
        <tissue evidence="2">Leaf</tissue>
    </source>
</reference>
<keyword evidence="3" id="KW-1185">Reference proteome</keyword>
<evidence type="ECO:0000313" key="2">
    <source>
        <dbReference type="EMBL" id="KAK9133030.1"/>
    </source>
</evidence>
<evidence type="ECO:0000313" key="3">
    <source>
        <dbReference type="Proteomes" id="UP001419268"/>
    </source>
</evidence>
<dbReference type="EMBL" id="JBBNAG010000005">
    <property type="protein sequence ID" value="KAK9133030.1"/>
    <property type="molecule type" value="Genomic_DNA"/>
</dbReference>
<keyword evidence="1" id="KW-0472">Membrane</keyword>